<protein>
    <submittedName>
        <fullName evidence="2">Uncharacterized protein</fullName>
    </submittedName>
</protein>
<keyword evidence="1" id="KW-0472">Membrane</keyword>
<proteinExistence type="predicted"/>
<dbReference type="KEGG" id="pde:Pden_0972"/>
<dbReference type="AlphaFoldDB" id="A1B0N9"/>
<evidence type="ECO:0000256" key="1">
    <source>
        <dbReference type="SAM" id="Phobius"/>
    </source>
</evidence>
<accession>A1B0N9</accession>
<evidence type="ECO:0000313" key="3">
    <source>
        <dbReference type="Proteomes" id="UP000000361"/>
    </source>
</evidence>
<organism evidence="2 3">
    <name type="scientific">Paracoccus denitrificans (strain Pd 1222)</name>
    <dbReference type="NCBI Taxonomy" id="318586"/>
    <lineage>
        <taxon>Bacteria</taxon>
        <taxon>Pseudomonadati</taxon>
        <taxon>Pseudomonadota</taxon>
        <taxon>Alphaproteobacteria</taxon>
        <taxon>Rhodobacterales</taxon>
        <taxon>Paracoccaceae</taxon>
        <taxon>Paracoccus</taxon>
    </lineage>
</organism>
<dbReference type="OrthoDB" id="7780573at2"/>
<dbReference type="EMBL" id="CP000489">
    <property type="protein sequence ID" value="ABL69083.1"/>
    <property type="molecule type" value="Genomic_DNA"/>
</dbReference>
<name>A1B0N9_PARDP</name>
<dbReference type="STRING" id="318586.Pden_0972"/>
<dbReference type="HOGENOM" id="CLU_2495062_0_0_5"/>
<keyword evidence="1" id="KW-0812">Transmembrane</keyword>
<gene>
    <name evidence="2" type="ordered locus">Pden_0972</name>
</gene>
<dbReference type="eggNOG" id="ENOG5031484">
    <property type="taxonomic scope" value="Bacteria"/>
</dbReference>
<sequence length="86" mass="9609">MMAAIDNIDFQLRNFGRRVPVARDRRARATCWFIIALFAAGLLFCLVVACWMLWDYLPDTGAVLDFIAPTAVQARDGGWVAMSEGL</sequence>
<dbReference type="Proteomes" id="UP000000361">
    <property type="component" value="Chromosome 1"/>
</dbReference>
<evidence type="ECO:0000313" key="2">
    <source>
        <dbReference type="EMBL" id="ABL69083.1"/>
    </source>
</evidence>
<keyword evidence="3" id="KW-1185">Reference proteome</keyword>
<feature type="transmembrane region" description="Helical" evidence="1">
    <location>
        <begin position="32"/>
        <end position="54"/>
    </location>
</feature>
<reference evidence="3" key="1">
    <citation type="submission" date="2006-12" db="EMBL/GenBank/DDBJ databases">
        <title>Complete sequence of chromosome 1 of Paracoccus denitrificans PD1222.</title>
        <authorList>
            <person name="Copeland A."/>
            <person name="Lucas S."/>
            <person name="Lapidus A."/>
            <person name="Barry K."/>
            <person name="Detter J.C."/>
            <person name="Glavina del Rio T."/>
            <person name="Hammon N."/>
            <person name="Israni S."/>
            <person name="Dalin E."/>
            <person name="Tice H."/>
            <person name="Pitluck S."/>
            <person name="Munk A.C."/>
            <person name="Brettin T."/>
            <person name="Bruce D."/>
            <person name="Han C."/>
            <person name="Tapia R."/>
            <person name="Gilna P."/>
            <person name="Schmutz J."/>
            <person name="Larimer F."/>
            <person name="Land M."/>
            <person name="Hauser L."/>
            <person name="Kyrpides N."/>
            <person name="Lykidis A."/>
            <person name="Spiro S."/>
            <person name="Richardson D.J."/>
            <person name="Moir J.W.B."/>
            <person name="Ferguson S.J."/>
            <person name="van Spanning R.J.M."/>
            <person name="Richardson P."/>
        </authorList>
    </citation>
    <scope>NUCLEOTIDE SEQUENCE [LARGE SCALE GENOMIC DNA]</scope>
    <source>
        <strain evidence="3">Pd 1222</strain>
    </source>
</reference>
<dbReference type="EnsemblBacteria" id="ABL69083">
    <property type="protein sequence ID" value="ABL69083"/>
    <property type="gene ID" value="Pden_0972"/>
</dbReference>
<keyword evidence="1" id="KW-1133">Transmembrane helix</keyword>